<protein>
    <submittedName>
        <fullName evidence="3">TrkA family potassium uptake protein</fullName>
    </submittedName>
</protein>
<dbReference type="KEGG" id="agh:M3I41_05000"/>
<dbReference type="Proteomes" id="UP000830236">
    <property type="component" value="Chromosome"/>
</dbReference>
<proteinExistence type="predicted"/>
<dbReference type="PROSITE" id="PS51202">
    <property type="entry name" value="RCK_C"/>
    <property type="match status" value="1"/>
</dbReference>
<evidence type="ECO:0000313" key="4">
    <source>
        <dbReference type="Proteomes" id="UP000830236"/>
    </source>
</evidence>
<dbReference type="InterPro" id="IPR036721">
    <property type="entry name" value="RCK_C_sf"/>
</dbReference>
<sequence>MHFVIMGCGRVGAALAAQLDSYGHSVAVIDRSSDAFRRLPADFSGRKVKGMGFDRDALEQAGIDDAYAFAAVSNGDNSNILAARVARETFGVEHVVARIYDARRADVYERLGIPSVATVRWTTEQIMSRMLPNTTSTPLPGDETAVVMVQLSPHPAWVGMSIEQIERRAEMRVAWLTRGSAMIVASDKKILQDGDLLHCAVTVAQASKLRRTLSKAPVKEF</sequence>
<evidence type="ECO:0000259" key="1">
    <source>
        <dbReference type="PROSITE" id="PS51201"/>
    </source>
</evidence>
<reference evidence="3" key="1">
    <citation type="submission" date="2022-05" db="EMBL/GenBank/DDBJ databases">
        <title>Using nanopore sequencing to obtain complete genomes from saliva samples.</title>
        <authorList>
            <person name="Baker J.L."/>
        </authorList>
    </citation>
    <scope>NUCLEOTIDE SEQUENCE</scope>
    <source>
        <strain evidence="3">JCVI-JB-Ag32</strain>
    </source>
</reference>
<dbReference type="PANTHER" id="PTHR43833:SF8">
    <property type="entry name" value="TRK SYSTEM POTASSIUM UPTAKE PROTEIN TRKA"/>
    <property type="match status" value="1"/>
</dbReference>
<dbReference type="EMBL" id="CP097095">
    <property type="protein sequence ID" value="UQF78978.1"/>
    <property type="molecule type" value="Genomic_DNA"/>
</dbReference>
<dbReference type="AlphaFoldDB" id="A0A9E7D621"/>
<name>A0A9E7D621_9ACTO</name>
<dbReference type="Gene3D" id="3.30.70.1450">
    <property type="entry name" value="Regulator of K+ conductance, C-terminal domain"/>
    <property type="match status" value="1"/>
</dbReference>
<dbReference type="Pfam" id="PF02254">
    <property type="entry name" value="TrkA_N"/>
    <property type="match status" value="1"/>
</dbReference>
<dbReference type="InterPro" id="IPR036291">
    <property type="entry name" value="NAD(P)-bd_dom_sf"/>
</dbReference>
<dbReference type="PANTHER" id="PTHR43833">
    <property type="entry name" value="POTASSIUM CHANNEL PROTEIN 2-RELATED-RELATED"/>
    <property type="match status" value="1"/>
</dbReference>
<evidence type="ECO:0000259" key="2">
    <source>
        <dbReference type="PROSITE" id="PS51202"/>
    </source>
</evidence>
<dbReference type="SUPFAM" id="SSF116726">
    <property type="entry name" value="TrkA C-terminal domain-like"/>
    <property type="match status" value="1"/>
</dbReference>
<dbReference type="GO" id="GO:0006813">
    <property type="term" value="P:potassium ion transport"/>
    <property type="evidence" value="ECO:0007669"/>
    <property type="project" value="InterPro"/>
</dbReference>
<feature type="domain" description="RCK C-terminal" evidence="2">
    <location>
        <begin position="134"/>
        <end position="215"/>
    </location>
</feature>
<dbReference type="GO" id="GO:0008324">
    <property type="term" value="F:monoatomic cation transmembrane transporter activity"/>
    <property type="evidence" value="ECO:0007669"/>
    <property type="project" value="InterPro"/>
</dbReference>
<dbReference type="InterPro" id="IPR006037">
    <property type="entry name" value="RCK_C"/>
</dbReference>
<organism evidence="3 4">
    <name type="scientific">Actinomyces graevenitzii</name>
    <dbReference type="NCBI Taxonomy" id="55565"/>
    <lineage>
        <taxon>Bacteria</taxon>
        <taxon>Bacillati</taxon>
        <taxon>Actinomycetota</taxon>
        <taxon>Actinomycetes</taxon>
        <taxon>Actinomycetales</taxon>
        <taxon>Actinomycetaceae</taxon>
        <taxon>Actinomyces</taxon>
    </lineage>
</organism>
<dbReference type="SUPFAM" id="SSF51735">
    <property type="entry name" value="NAD(P)-binding Rossmann-fold domains"/>
    <property type="match status" value="1"/>
</dbReference>
<evidence type="ECO:0000313" key="3">
    <source>
        <dbReference type="EMBL" id="UQF78978.1"/>
    </source>
</evidence>
<feature type="domain" description="RCK N-terminal" evidence="1">
    <location>
        <begin position="1"/>
        <end position="118"/>
    </location>
</feature>
<dbReference type="PROSITE" id="PS51201">
    <property type="entry name" value="RCK_N"/>
    <property type="match status" value="1"/>
</dbReference>
<dbReference type="Gene3D" id="3.40.50.720">
    <property type="entry name" value="NAD(P)-binding Rossmann-like Domain"/>
    <property type="match status" value="1"/>
</dbReference>
<dbReference type="InterPro" id="IPR050721">
    <property type="entry name" value="Trk_Ktr_HKT_K-transport"/>
</dbReference>
<gene>
    <name evidence="3" type="ORF">M3I41_05000</name>
</gene>
<dbReference type="InterPro" id="IPR003148">
    <property type="entry name" value="RCK_N"/>
</dbReference>
<accession>A0A9E7D621</accession>